<proteinExistence type="inferred from homology"/>
<comment type="caution">
    <text evidence="7">The sequence shown here is derived from an EMBL/GenBank/DDBJ whole genome shotgun (WGS) entry which is preliminary data.</text>
</comment>
<dbReference type="EMBL" id="BMJI01000002">
    <property type="protein sequence ID" value="GGC82214.1"/>
    <property type="molecule type" value="Genomic_DNA"/>
</dbReference>
<feature type="region of interest" description="Disordered" evidence="4">
    <location>
        <begin position="289"/>
        <end position="315"/>
    </location>
</feature>
<evidence type="ECO:0000256" key="2">
    <source>
        <dbReference type="ARBA" id="ARBA00023002"/>
    </source>
</evidence>
<dbReference type="InterPro" id="IPR051265">
    <property type="entry name" value="HIBADH-related_NP60_sf"/>
</dbReference>
<dbReference type="Gene3D" id="3.40.50.720">
    <property type="entry name" value="NAD(P)-binding Rossmann-like Domain"/>
    <property type="match status" value="1"/>
</dbReference>
<dbReference type="PANTHER" id="PTHR43580:SF2">
    <property type="entry name" value="CYTOKINE-LIKE NUCLEAR FACTOR N-PAC"/>
    <property type="match status" value="1"/>
</dbReference>
<evidence type="ECO:0000256" key="1">
    <source>
        <dbReference type="ARBA" id="ARBA00009080"/>
    </source>
</evidence>
<evidence type="ECO:0000313" key="8">
    <source>
        <dbReference type="Proteomes" id="UP000597761"/>
    </source>
</evidence>
<reference evidence="8" key="1">
    <citation type="journal article" date="2019" name="Int. J. Syst. Evol. Microbiol.">
        <title>The Global Catalogue of Microorganisms (GCM) 10K type strain sequencing project: providing services to taxonomists for standard genome sequencing and annotation.</title>
        <authorList>
            <consortium name="The Broad Institute Genomics Platform"/>
            <consortium name="The Broad Institute Genome Sequencing Center for Infectious Disease"/>
            <person name="Wu L."/>
            <person name="Ma J."/>
        </authorList>
    </citation>
    <scope>NUCLEOTIDE SEQUENCE [LARGE SCALE GENOMIC DNA]</scope>
    <source>
        <strain evidence="8">CGMCC 1.15480</strain>
    </source>
</reference>
<dbReference type="Proteomes" id="UP000597761">
    <property type="component" value="Unassembled WGS sequence"/>
</dbReference>
<organism evidence="7 8">
    <name type="scientific">Tersicoccus solisilvae</name>
    <dbReference type="NCBI Taxonomy" id="1882339"/>
    <lineage>
        <taxon>Bacteria</taxon>
        <taxon>Bacillati</taxon>
        <taxon>Actinomycetota</taxon>
        <taxon>Actinomycetes</taxon>
        <taxon>Micrococcales</taxon>
        <taxon>Micrococcaceae</taxon>
        <taxon>Tersicoccus</taxon>
    </lineage>
</organism>
<evidence type="ECO:0000259" key="5">
    <source>
        <dbReference type="Pfam" id="PF03446"/>
    </source>
</evidence>
<dbReference type="PANTHER" id="PTHR43580">
    <property type="entry name" value="OXIDOREDUCTASE GLYR1-RELATED"/>
    <property type="match status" value="1"/>
</dbReference>
<comment type="similarity">
    <text evidence="1">Belongs to the HIBADH-related family.</text>
</comment>
<keyword evidence="2" id="KW-0560">Oxidoreductase</keyword>
<evidence type="ECO:0000313" key="7">
    <source>
        <dbReference type="EMBL" id="GGC82214.1"/>
    </source>
</evidence>
<dbReference type="Pfam" id="PF03446">
    <property type="entry name" value="NAD_binding_2"/>
    <property type="match status" value="1"/>
</dbReference>
<dbReference type="Gene3D" id="1.10.1040.10">
    <property type="entry name" value="N-(1-d-carboxylethyl)-l-norvaline Dehydrogenase, domain 2"/>
    <property type="match status" value="1"/>
</dbReference>
<feature type="domain" description="6-phosphogluconate dehydrogenase NADP-binding" evidence="5">
    <location>
        <begin position="17"/>
        <end position="172"/>
    </location>
</feature>
<dbReference type="InterPro" id="IPR036291">
    <property type="entry name" value="NAD(P)-bd_dom_sf"/>
</dbReference>
<evidence type="ECO:0000256" key="4">
    <source>
        <dbReference type="SAM" id="MobiDB-lite"/>
    </source>
</evidence>
<dbReference type="InterPro" id="IPR015815">
    <property type="entry name" value="HIBADH-related"/>
</dbReference>
<protein>
    <submittedName>
        <fullName evidence="7">3-hydroxyisobutyrate dehydrogenase</fullName>
    </submittedName>
</protein>
<accession>A0ABQ1NT04</accession>
<dbReference type="InterPro" id="IPR006115">
    <property type="entry name" value="6PGDH_NADP-bd"/>
</dbReference>
<dbReference type="InterPro" id="IPR008927">
    <property type="entry name" value="6-PGluconate_DH-like_C_sf"/>
</dbReference>
<feature type="domain" description="3-hydroxyisobutyrate dehydrogenase-like NAD-binding" evidence="6">
    <location>
        <begin position="176"/>
        <end position="290"/>
    </location>
</feature>
<dbReference type="PIRSF" id="PIRSF000103">
    <property type="entry name" value="HIBADH"/>
    <property type="match status" value="1"/>
</dbReference>
<sequence>MSQTTGTTALAPGSSRVAVLGTGTMGTAMARRLLGAGFAVTAWNRTAARAEALADDGARVATDPADAVRDADVVLTMLFDADAVLETASAFLPALPDGAVWMQSSTTGVEGAHRIARAARDAGVALVDAPVLGTLGPAEQGTLTVLAAGPGAPIDRLAPVFGVVGSRTVRVGDRHGDASALKLAVNVWLGTLTAATAQSLAITQAFDLDPDLFLTAIDGTPTDSPYAHVKGSAMLADERSPQFALDGLRKDLELARTEASEVRGDLLAAVLAAFDDAAEAGRGGEDINAVSTAFDVPERSTPGVSQRFPPEGGAP</sequence>
<dbReference type="InterPro" id="IPR029154">
    <property type="entry name" value="HIBADH-like_NADP-bd"/>
</dbReference>
<dbReference type="Pfam" id="PF14833">
    <property type="entry name" value="NAD_binding_11"/>
    <property type="match status" value="1"/>
</dbReference>
<keyword evidence="3" id="KW-0520">NAD</keyword>
<keyword evidence="8" id="KW-1185">Reference proteome</keyword>
<gene>
    <name evidence="7" type="primary">mmsB</name>
    <name evidence="7" type="ORF">GCM10011512_06170</name>
</gene>
<dbReference type="SUPFAM" id="SSF51735">
    <property type="entry name" value="NAD(P)-binding Rossmann-fold domains"/>
    <property type="match status" value="1"/>
</dbReference>
<evidence type="ECO:0000256" key="3">
    <source>
        <dbReference type="ARBA" id="ARBA00023027"/>
    </source>
</evidence>
<dbReference type="SUPFAM" id="SSF48179">
    <property type="entry name" value="6-phosphogluconate dehydrogenase C-terminal domain-like"/>
    <property type="match status" value="1"/>
</dbReference>
<evidence type="ECO:0000259" key="6">
    <source>
        <dbReference type="Pfam" id="PF14833"/>
    </source>
</evidence>
<dbReference type="InterPro" id="IPR013328">
    <property type="entry name" value="6PGD_dom2"/>
</dbReference>
<dbReference type="RefSeq" id="WP_188666179.1">
    <property type="nucleotide sequence ID" value="NZ_BMJI01000002.1"/>
</dbReference>
<name>A0ABQ1NT04_9MICC</name>